<keyword evidence="3" id="KW-1185">Reference proteome</keyword>
<proteinExistence type="predicted"/>
<evidence type="ECO:0000256" key="1">
    <source>
        <dbReference type="SAM" id="MobiDB-lite"/>
    </source>
</evidence>
<organism evidence="2 3">
    <name type="scientific">Sphingomonas bisphenolicum</name>
    <dbReference type="NCBI Taxonomy" id="296544"/>
    <lineage>
        <taxon>Bacteria</taxon>
        <taxon>Pseudomonadati</taxon>
        <taxon>Pseudomonadota</taxon>
        <taxon>Alphaproteobacteria</taxon>
        <taxon>Sphingomonadales</taxon>
        <taxon>Sphingomonadaceae</taxon>
        <taxon>Sphingomonas</taxon>
    </lineage>
</organism>
<dbReference type="Proteomes" id="UP001059971">
    <property type="component" value="Chromosome 1"/>
</dbReference>
<gene>
    <name evidence="2" type="ORF">SBA_ch1_09550</name>
</gene>
<name>A0ABN5W9M9_9SPHN</name>
<evidence type="ECO:0000313" key="2">
    <source>
        <dbReference type="EMBL" id="BBF68755.1"/>
    </source>
</evidence>
<feature type="region of interest" description="Disordered" evidence="1">
    <location>
        <begin position="1"/>
        <end position="20"/>
    </location>
</feature>
<sequence>MHGQRPEAPPKENGLSRYRPPGDTACLLALTVSGEGIDAKASLSGAFPEWTEPTPMLNHETSDHLLSLVEARVTGFECTL</sequence>
<reference evidence="2" key="1">
    <citation type="submission" date="2018-07" db="EMBL/GenBank/DDBJ databases">
        <title>Complete genome sequence of Sphingomonas bisphenolicum strain AO1, a bisphenol A degradative bacterium isolated from Japanese farm field.</title>
        <authorList>
            <person name="Murakami M."/>
            <person name="Koh M."/>
            <person name="Koba S."/>
            <person name="Matsumura Y."/>
        </authorList>
    </citation>
    <scope>NUCLEOTIDE SEQUENCE</scope>
    <source>
        <strain evidence="2">AO1</strain>
    </source>
</reference>
<feature type="compositionally biased region" description="Basic and acidic residues" evidence="1">
    <location>
        <begin position="1"/>
        <end position="10"/>
    </location>
</feature>
<dbReference type="EMBL" id="AP018817">
    <property type="protein sequence ID" value="BBF68755.1"/>
    <property type="molecule type" value="Genomic_DNA"/>
</dbReference>
<evidence type="ECO:0000313" key="3">
    <source>
        <dbReference type="Proteomes" id="UP001059971"/>
    </source>
</evidence>
<protein>
    <submittedName>
        <fullName evidence="2">Uncharacterized protein</fullName>
    </submittedName>
</protein>
<accession>A0ABN5W9M9</accession>